<comment type="caution">
    <text evidence="4">The sequence shown here is derived from an EMBL/GenBank/DDBJ whole genome shotgun (WGS) entry which is preliminary data.</text>
</comment>
<evidence type="ECO:0000313" key="5">
    <source>
        <dbReference type="Proteomes" id="UP001152795"/>
    </source>
</evidence>
<dbReference type="GO" id="GO:0016829">
    <property type="term" value="F:lyase activity"/>
    <property type="evidence" value="ECO:0007669"/>
    <property type="project" value="UniProtKB-KW"/>
</dbReference>
<dbReference type="PROSITE" id="PS00166">
    <property type="entry name" value="ENOYL_COA_HYDRATASE"/>
    <property type="match status" value="1"/>
</dbReference>
<keyword evidence="2" id="KW-0456">Lyase</keyword>
<protein>
    <submittedName>
        <fullName evidence="4">Methylglutaconyl- hydratase, mitochondrial-like</fullName>
    </submittedName>
</protein>
<dbReference type="EMBL" id="CACRXK020028965">
    <property type="protein sequence ID" value="CAB4041806.1"/>
    <property type="molecule type" value="Genomic_DNA"/>
</dbReference>
<gene>
    <name evidence="4" type="ORF">PACLA_8A016679</name>
</gene>
<name>A0A7D9LXM0_PARCT</name>
<dbReference type="GO" id="GO:0005739">
    <property type="term" value="C:mitochondrion"/>
    <property type="evidence" value="ECO:0007669"/>
    <property type="project" value="TreeGrafter"/>
</dbReference>
<dbReference type="FunFam" id="3.90.226.10:FF:000009">
    <property type="entry name" value="Carnitinyl-CoA dehydratase"/>
    <property type="match status" value="1"/>
</dbReference>
<dbReference type="Gene3D" id="1.10.12.10">
    <property type="entry name" value="Lyase 2-enoyl-coa Hydratase, Chain A, domain 2"/>
    <property type="match status" value="1"/>
</dbReference>
<dbReference type="GO" id="GO:0006635">
    <property type="term" value="P:fatty acid beta-oxidation"/>
    <property type="evidence" value="ECO:0007669"/>
    <property type="project" value="TreeGrafter"/>
</dbReference>
<keyword evidence="5" id="KW-1185">Reference proteome</keyword>
<evidence type="ECO:0000256" key="3">
    <source>
        <dbReference type="RuleBase" id="RU003707"/>
    </source>
</evidence>
<dbReference type="InterPro" id="IPR029045">
    <property type="entry name" value="ClpP/crotonase-like_dom_sf"/>
</dbReference>
<evidence type="ECO:0000313" key="4">
    <source>
        <dbReference type="EMBL" id="CAB4041806.1"/>
    </source>
</evidence>
<dbReference type="InterPro" id="IPR014748">
    <property type="entry name" value="Enoyl-CoA_hydra_C"/>
</dbReference>
<dbReference type="OrthoDB" id="410701at2759"/>
<dbReference type="CDD" id="cd06558">
    <property type="entry name" value="crotonase-like"/>
    <property type="match status" value="1"/>
</dbReference>
<dbReference type="AlphaFoldDB" id="A0A7D9LXM0"/>
<comment type="similarity">
    <text evidence="1 3">Belongs to the enoyl-CoA hydratase/isomerase family.</text>
</comment>
<dbReference type="SUPFAM" id="SSF52096">
    <property type="entry name" value="ClpP/crotonase"/>
    <property type="match status" value="1"/>
</dbReference>
<dbReference type="Proteomes" id="UP001152795">
    <property type="component" value="Unassembled WGS sequence"/>
</dbReference>
<sequence length="279" mass="30307">MAARYVTRGSNILRCALFHKYRQSLVYSGMRGLASETESAQDEFKFETLTGDLEGIAVFSMNKPNTRNAISRNFLTQFQNALDAVKFDKNLRAFILKSDVPGAFCAGADLKERAKMRMEDVGRFVATGRNLITDLHDLPVPTIAAIDGVALGGGLEIALACDMRVAGRMSKIGLVETRLAIIPGGGGTQCLPRLIGPSKAKELIFTARILNGEQSEEIGLVNYVVDENQAYNKALEIAAEILPQGPIALKMAKTAINRGMEVDLVSGMKFEEACYAQVI</sequence>
<accession>A0A7D9LXM0</accession>
<reference evidence="4" key="1">
    <citation type="submission" date="2020-04" db="EMBL/GenBank/DDBJ databases">
        <authorList>
            <person name="Alioto T."/>
            <person name="Alioto T."/>
            <person name="Gomez Garrido J."/>
        </authorList>
    </citation>
    <scope>NUCLEOTIDE SEQUENCE</scope>
    <source>
        <strain evidence="4">A484AB</strain>
    </source>
</reference>
<dbReference type="PANTHER" id="PTHR11941">
    <property type="entry name" value="ENOYL-COA HYDRATASE-RELATED"/>
    <property type="match status" value="1"/>
</dbReference>
<dbReference type="InterPro" id="IPR001753">
    <property type="entry name" value="Enoyl-CoA_hydra/iso"/>
</dbReference>
<proteinExistence type="inferred from homology"/>
<dbReference type="PANTHER" id="PTHR11941:SF171">
    <property type="entry name" value="SD19268P"/>
    <property type="match status" value="1"/>
</dbReference>
<dbReference type="Pfam" id="PF00378">
    <property type="entry name" value="ECH_1"/>
    <property type="match status" value="1"/>
</dbReference>
<organism evidence="4 5">
    <name type="scientific">Paramuricea clavata</name>
    <name type="common">Red gorgonian</name>
    <name type="synonym">Violescent sea-whip</name>
    <dbReference type="NCBI Taxonomy" id="317549"/>
    <lineage>
        <taxon>Eukaryota</taxon>
        <taxon>Metazoa</taxon>
        <taxon>Cnidaria</taxon>
        <taxon>Anthozoa</taxon>
        <taxon>Octocorallia</taxon>
        <taxon>Malacalcyonacea</taxon>
        <taxon>Plexauridae</taxon>
        <taxon>Paramuricea</taxon>
    </lineage>
</organism>
<evidence type="ECO:0000256" key="2">
    <source>
        <dbReference type="ARBA" id="ARBA00023239"/>
    </source>
</evidence>
<evidence type="ECO:0000256" key="1">
    <source>
        <dbReference type="ARBA" id="ARBA00005254"/>
    </source>
</evidence>
<dbReference type="InterPro" id="IPR018376">
    <property type="entry name" value="Enoyl-CoA_hyd/isom_CS"/>
</dbReference>
<dbReference type="Gene3D" id="3.90.226.10">
    <property type="entry name" value="2-enoyl-CoA Hydratase, Chain A, domain 1"/>
    <property type="match status" value="1"/>
</dbReference>